<reference evidence="9" key="1">
    <citation type="journal article" date="2016" name="Nat. Genet.">
        <title>A high-quality carrot genome assembly provides new insights into carotenoid accumulation and asterid genome evolution.</title>
        <authorList>
            <person name="Iorizzo M."/>
            <person name="Ellison S."/>
            <person name="Senalik D."/>
            <person name="Zeng P."/>
            <person name="Satapoomin P."/>
            <person name="Huang J."/>
            <person name="Bowman M."/>
            <person name="Iovene M."/>
            <person name="Sanseverino W."/>
            <person name="Cavagnaro P."/>
            <person name="Yildiz M."/>
            <person name="Macko-Podgorni A."/>
            <person name="Moranska E."/>
            <person name="Grzebelus E."/>
            <person name="Grzebelus D."/>
            <person name="Ashrafi H."/>
            <person name="Zheng Z."/>
            <person name="Cheng S."/>
            <person name="Spooner D."/>
            <person name="Van Deynze A."/>
            <person name="Simon P."/>
        </authorList>
    </citation>
    <scope>NUCLEOTIDE SEQUENCE [LARGE SCALE GENOMIC DNA]</scope>
    <source>
        <tissue evidence="9">Leaf</tissue>
    </source>
</reference>
<dbReference type="InterPro" id="IPR016177">
    <property type="entry name" value="DNA-bd_dom_sf"/>
</dbReference>
<dbReference type="EMBL" id="LNRQ01000002">
    <property type="protein sequence ID" value="KZN04186.1"/>
    <property type="molecule type" value="Genomic_DNA"/>
</dbReference>
<dbReference type="PROSITE" id="PS51032">
    <property type="entry name" value="AP2_ERF"/>
    <property type="match status" value="1"/>
</dbReference>
<dbReference type="KEGG" id="dcr:108206631"/>
<feature type="compositionally biased region" description="Basic residues" evidence="7">
    <location>
        <begin position="77"/>
        <end position="86"/>
    </location>
</feature>
<dbReference type="PANTHER" id="PTHR31194:SF140">
    <property type="entry name" value="ETHYLENE-RESPONSIVE TRANSCRIPTION FACTOR CRF2"/>
    <property type="match status" value="1"/>
</dbReference>
<dbReference type="CDD" id="cd00018">
    <property type="entry name" value="AP2"/>
    <property type="match status" value="1"/>
</dbReference>
<dbReference type="EMBL" id="CP093344">
    <property type="protein sequence ID" value="WOG86347.1"/>
    <property type="molecule type" value="Genomic_DNA"/>
</dbReference>
<evidence type="ECO:0000259" key="8">
    <source>
        <dbReference type="PROSITE" id="PS51032"/>
    </source>
</evidence>
<dbReference type="InterPro" id="IPR001471">
    <property type="entry name" value="AP2/ERF_dom"/>
</dbReference>
<dbReference type="GO" id="GO:0005634">
    <property type="term" value="C:nucleus"/>
    <property type="evidence" value="ECO:0007669"/>
    <property type="project" value="UniProtKB-SubCell"/>
</dbReference>
<dbReference type="OMA" id="DECTGRT"/>
<feature type="region of interest" description="Disordered" evidence="7">
    <location>
        <begin position="70"/>
        <end position="93"/>
    </location>
</feature>
<evidence type="ECO:0000256" key="1">
    <source>
        <dbReference type="ARBA" id="ARBA00004123"/>
    </source>
</evidence>
<keyword evidence="11" id="KW-1185">Reference proteome</keyword>
<feature type="region of interest" description="Disordered" evidence="7">
    <location>
        <begin position="155"/>
        <end position="208"/>
    </location>
</feature>
<dbReference type="Proteomes" id="UP000077755">
    <property type="component" value="Chromosome 2"/>
</dbReference>
<evidence type="ECO:0000256" key="5">
    <source>
        <dbReference type="ARBA" id="ARBA00023163"/>
    </source>
</evidence>
<reference evidence="10" key="2">
    <citation type="submission" date="2022-03" db="EMBL/GenBank/DDBJ databases">
        <title>Draft title - Genomic analysis of global carrot germplasm unveils the trajectory of domestication and the origin of high carotenoid orange carrot.</title>
        <authorList>
            <person name="Iorizzo M."/>
            <person name="Ellison S."/>
            <person name="Senalik D."/>
            <person name="Macko-Podgorni A."/>
            <person name="Grzebelus D."/>
            <person name="Bostan H."/>
            <person name="Rolling W."/>
            <person name="Curaba J."/>
            <person name="Simon P."/>
        </authorList>
    </citation>
    <scope>NUCLEOTIDE SEQUENCE</scope>
    <source>
        <tissue evidence="10">Leaf</tissue>
    </source>
</reference>
<gene>
    <name evidence="9" type="ORF">DCAR_005023</name>
    <name evidence="10" type="ORF">DCAR_0205550</name>
</gene>
<dbReference type="Gene3D" id="3.30.730.10">
    <property type="entry name" value="AP2/ERF domain"/>
    <property type="match status" value="1"/>
</dbReference>
<proteinExistence type="predicted"/>
<dbReference type="GO" id="GO:0003677">
    <property type="term" value="F:DNA binding"/>
    <property type="evidence" value="ECO:0007669"/>
    <property type="project" value="UniProtKB-KW"/>
</dbReference>
<keyword evidence="6" id="KW-0539">Nucleus</keyword>
<dbReference type="AlphaFoldDB" id="A0A166CQ77"/>
<sequence length="302" mass="33764">MPTYTEHKTHTTLFTHRPHPTGTKTVRISVTDPDATDSSGDENDAVFRSRKIRKFVNEIKIESCSTQTNVTEEPKLKNPRRKKVAGKTKPAARCVMSSGKKYRGVRQRPWGKWAAEIRDPMKRVRLWLGTYDTAEEAAMVYDHAAIKLRGPNALTNFTTPEVKKSASVSEDNDESAESHSDLRSPKSVLRYNNDDSAESTRFTRAESTRSDNVEVKKEVMVKEEEVVGISGNDGFVFGSDPVLEDPFNDIFGPAGLSMFGFEEEKSGLYFGSSIEFGLPSWPTVDYFQDFGDVFGSDPLVSL</sequence>
<keyword evidence="2" id="KW-0611">Plant defense</keyword>
<protein>
    <recommendedName>
        <fullName evidence="8">AP2/ERF domain-containing protein</fullName>
    </recommendedName>
</protein>
<dbReference type="SMART" id="SM00380">
    <property type="entry name" value="AP2"/>
    <property type="match status" value="1"/>
</dbReference>
<dbReference type="GO" id="GO:0003700">
    <property type="term" value="F:DNA-binding transcription factor activity"/>
    <property type="evidence" value="ECO:0007669"/>
    <property type="project" value="InterPro"/>
</dbReference>
<evidence type="ECO:0000256" key="6">
    <source>
        <dbReference type="ARBA" id="ARBA00023242"/>
    </source>
</evidence>
<dbReference type="OrthoDB" id="777519at2759"/>
<accession>A0A166CQ77</accession>
<keyword evidence="3" id="KW-0805">Transcription regulation</keyword>
<dbReference type="InterPro" id="IPR050913">
    <property type="entry name" value="AP2/ERF_ERF"/>
</dbReference>
<evidence type="ECO:0000313" key="10">
    <source>
        <dbReference type="EMBL" id="WOG86347.1"/>
    </source>
</evidence>
<dbReference type="PRINTS" id="PR00367">
    <property type="entry name" value="ETHRSPELEMNT"/>
</dbReference>
<dbReference type="PANTHER" id="PTHR31194">
    <property type="entry name" value="SHN SHINE , DNA BINDING / TRANSCRIPTION FACTOR"/>
    <property type="match status" value="1"/>
</dbReference>
<feature type="region of interest" description="Disordered" evidence="7">
    <location>
        <begin position="1"/>
        <end position="43"/>
    </location>
</feature>
<comment type="subcellular location">
    <subcellularLocation>
        <location evidence="1">Nucleus</location>
    </subcellularLocation>
</comment>
<keyword evidence="4" id="KW-0238">DNA-binding</keyword>
<evidence type="ECO:0000313" key="11">
    <source>
        <dbReference type="Proteomes" id="UP000077755"/>
    </source>
</evidence>
<evidence type="ECO:0000256" key="4">
    <source>
        <dbReference type="ARBA" id="ARBA00023125"/>
    </source>
</evidence>
<evidence type="ECO:0000313" key="9">
    <source>
        <dbReference type="EMBL" id="KZN04186.1"/>
    </source>
</evidence>
<dbReference type="FunFam" id="3.30.730.10:FF:000001">
    <property type="entry name" value="Ethylene-responsive transcription factor 2"/>
    <property type="match status" value="1"/>
</dbReference>
<dbReference type="SUPFAM" id="SSF54171">
    <property type="entry name" value="DNA-binding domain"/>
    <property type="match status" value="1"/>
</dbReference>
<dbReference type="STRING" id="79200.A0A166CQ77"/>
<keyword evidence="5" id="KW-0804">Transcription</keyword>
<evidence type="ECO:0000256" key="2">
    <source>
        <dbReference type="ARBA" id="ARBA00022821"/>
    </source>
</evidence>
<evidence type="ECO:0000256" key="3">
    <source>
        <dbReference type="ARBA" id="ARBA00023015"/>
    </source>
</evidence>
<feature type="domain" description="AP2/ERF" evidence="8">
    <location>
        <begin position="101"/>
        <end position="158"/>
    </location>
</feature>
<name>A0A166CQ77_DAUCS</name>
<organism evidence="9">
    <name type="scientific">Daucus carota subsp. sativus</name>
    <name type="common">Carrot</name>
    <dbReference type="NCBI Taxonomy" id="79200"/>
    <lineage>
        <taxon>Eukaryota</taxon>
        <taxon>Viridiplantae</taxon>
        <taxon>Streptophyta</taxon>
        <taxon>Embryophyta</taxon>
        <taxon>Tracheophyta</taxon>
        <taxon>Spermatophyta</taxon>
        <taxon>Magnoliopsida</taxon>
        <taxon>eudicotyledons</taxon>
        <taxon>Gunneridae</taxon>
        <taxon>Pentapetalae</taxon>
        <taxon>asterids</taxon>
        <taxon>campanulids</taxon>
        <taxon>Apiales</taxon>
        <taxon>Apiaceae</taxon>
        <taxon>Apioideae</taxon>
        <taxon>Scandiceae</taxon>
        <taxon>Daucinae</taxon>
        <taxon>Daucus</taxon>
        <taxon>Daucus sect. Daucus</taxon>
    </lineage>
</organism>
<dbReference type="InterPro" id="IPR036955">
    <property type="entry name" value="AP2/ERF_dom_sf"/>
</dbReference>
<dbReference type="GO" id="GO:0006952">
    <property type="term" value="P:defense response"/>
    <property type="evidence" value="ECO:0007669"/>
    <property type="project" value="UniProtKB-KW"/>
</dbReference>
<evidence type="ECO:0000256" key="7">
    <source>
        <dbReference type="SAM" id="MobiDB-lite"/>
    </source>
</evidence>
<dbReference type="Pfam" id="PF00847">
    <property type="entry name" value="AP2"/>
    <property type="match status" value="1"/>
</dbReference>
<dbReference type="Gramene" id="KZN04186">
    <property type="protein sequence ID" value="KZN04186"/>
    <property type="gene ID" value="DCAR_005023"/>
</dbReference>